<protein>
    <recommendedName>
        <fullName evidence="3">F-box domain-containing protein</fullName>
    </recommendedName>
</protein>
<gene>
    <name evidence="1" type="ORF">Fcan01_00096</name>
</gene>
<proteinExistence type="predicted"/>
<accession>A0A226F4X9</accession>
<reference evidence="1 2" key="1">
    <citation type="submission" date="2015-12" db="EMBL/GenBank/DDBJ databases">
        <title>The genome of Folsomia candida.</title>
        <authorList>
            <person name="Faddeeva A."/>
            <person name="Derks M.F."/>
            <person name="Anvar Y."/>
            <person name="Smit S."/>
            <person name="Van Straalen N."/>
            <person name="Roelofs D."/>
        </authorList>
    </citation>
    <scope>NUCLEOTIDE SEQUENCE [LARGE SCALE GENOMIC DNA]</scope>
    <source>
        <strain evidence="1 2">VU population</strain>
        <tissue evidence="1">Whole body</tissue>
    </source>
</reference>
<organism evidence="1 2">
    <name type="scientific">Folsomia candida</name>
    <name type="common">Springtail</name>
    <dbReference type="NCBI Taxonomy" id="158441"/>
    <lineage>
        <taxon>Eukaryota</taxon>
        <taxon>Metazoa</taxon>
        <taxon>Ecdysozoa</taxon>
        <taxon>Arthropoda</taxon>
        <taxon>Hexapoda</taxon>
        <taxon>Collembola</taxon>
        <taxon>Entomobryomorpha</taxon>
        <taxon>Isotomoidea</taxon>
        <taxon>Isotomidae</taxon>
        <taxon>Proisotominae</taxon>
        <taxon>Folsomia</taxon>
    </lineage>
</organism>
<evidence type="ECO:0008006" key="3">
    <source>
        <dbReference type="Google" id="ProtNLM"/>
    </source>
</evidence>
<dbReference type="OrthoDB" id="2382755at2759"/>
<sequence length="487" mass="55049">MDLDRNHDTQTPHLAVRLPEIVANIVPFLPKSDLISCTLINSTWEQEARIPLLVLSQFLIDPQNITHHQEISSVRGNSARNVGVVEFRNLSRGGPCGNFISAHGHKVNRLVTRLPPPDVEWPQFFETLSNSFPNLTSVAFVFNRLDYTDSPPSRTIFSKVKNLAICNYNPSDFEGTQQILSTQLAPLFPNLVALWCQRICPSVVRSFLKFAPTLTILTLINIPLIDPIQENTVNLTRLEIGLDSNPNRFAQSVTAMLKISSGTLENLRLSRVPNIEPFVVQNCIQFIILFPILPRLRVFELVHNDFATRLGDNTNSQVTPAINLQFVRGSAETKLPYAEQFPVLETLRVLKGASSRNDKLTDQDFFEASMGFLYNSFLHSTNTKCLTLKNLVIPFQEECGEKFKFFDIFHIFDSRKSFGGFEWKDTTADVLERVIDVFPNLIQLEKKDKPGSKSKGRGQGFVGKCLASIFGLFRMITSFFPNLTHME</sequence>
<dbReference type="Proteomes" id="UP000198287">
    <property type="component" value="Unassembled WGS sequence"/>
</dbReference>
<dbReference type="AlphaFoldDB" id="A0A226F4X9"/>
<dbReference type="EMBL" id="LNIX01000001">
    <property type="protein sequence ID" value="OXA64488.1"/>
    <property type="molecule type" value="Genomic_DNA"/>
</dbReference>
<comment type="caution">
    <text evidence="1">The sequence shown here is derived from an EMBL/GenBank/DDBJ whole genome shotgun (WGS) entry which is preliminary data.</text>
</comment>
<evidence type="ECO:0000313" key="2">
    <source>
        <dbReference type="Proteomes" id="UP000198287"/>
    </source>
</evidence>
<dbReference type="SUPFAM" id="SSF52047">
    <property type="entry name" value="RNI-like"/>
    <property type="match status" value="1"/>
</dbReference>
<keyword evidence="2" id="KW-1185">Reference proteome</keyword>
<name>A0A226F4X9_FOLCA</name>
<evidence type="ECO:0000313" key="1">
    <source>
        <dbReference type="EMBL" id="OXA64488.1"/>
    </source>
</evidence>